<dbReference type="SUPFAM" id="SSF51735">
    <property type="entry name" value="NAD(P)-binding Rossmann-fold domains"/>
    <property type="match status" value="1"/>
</dbReference>
<dbReference type="InterPro" id="IPR002347">
    <property type="entry name" value="SDR_fam"/>
</dbReference>
<dbReference type="PANTHER" id="PTHR42879:SF6">
    <property type="entry name" value="NADPH-DEPENDENT REDUCTASE BACG"/>
    <property type="match status" value="1"/>
</dbReference>
<dbReference type="PANTHER" id="PTHR42879">
    <property type="entry name" value="3-OXOACYL-(ACYL-CARRIER-PROTEIN) REDUCTASE"/>
    <property type="match status" value="1"/>
</dbReference>
<dbReference type="PRINTS" id="PR00081">
    <property type="entry name" value="GDHRDH"/>
</dbReference>
<dbReference type="Pfam" id="PF13561">
    <property type="entry name" value="adh_short_C2"/>
    <property type="match status" value="1"/>
</dbReference>
<name>A0A154IBR5_RHILE</name>
<dbReference type="AlphaFoldDB" id="A0A154IBR5"/>
<evidence type="ECO:0000256" key="1">
    <source>
        <dbReference type="ARBA" id="ARBA00006484"/>
    </source>
</evidence>
<sequence length="234" mass="24622">MTVEKVAIITAGGSGMGAEAAKRLAADGFKVAILSSSGKGEALATELGGIGVTGSNQSNDDLKRLVDATMEQWGRVDVLVNSAGHGPRAPITEITDEQWHAGMDIYFMNVVRPVRLVTPIMQAQKSGAIVNISTAWVAEPSAMFPTSAVFRAGLAAYTKIYADTYAGDGIRINNVLPGWIDSLPATEERRDSVPMKRYGTSAEVAATISFLVSEGAGYITGQSLRIDGGLTRSV</sequence>
<dbReference type="CDD" id="cd05344">
    <property type="entry name" value="BKR_like_SDR_like"/>
    <property type="match status" value="1"/>
</dbReference>
<protein>
    <submittedName>
        <fullName evidence="2">3-oxoacyl-ACP reductase</fullName>
    </submittedName>
</protein>
<organism evidence="2">
    <name type="scientific">Rhizobium leguminosarum</name>
    <dbReference type="NCBI Taxonomy" id="384"/>
    <lineage>
        <taxon>Bacteria</taxon>
        <taxon>Pseudomonadati</taxon>
        <taxon>Pseudomonadota</taxon>
        <taxon>Alphaproteobacteria</taxon>
        <taxon>Hyphomicrobiales</taxon>
        <taxon>Rhizobiaceae</taxon>
        <taxon>Rhizobium/Agrobacterium group</taxon>
        <taxon>Rhizobium</taxon>
    </lineage>
</organism>
<dbReference type="Gene3D" id="3.40.50.720">
    <property type="entry name" value="NAD(P)-binding Rossmann-like Domain"/>
    <property type="match status" value="1"/>
</dbReference>
<evidence type="ECO:0000313" key="2">
    <source>
        <dbReference type="EMBL" id="KZA98033.1"/>
    </source>
</evidence>
<proteinExistence type="inferred from homology"/>
<comment type="similarity">
    <text evidence="1">Belongs to the short-chain dehydrogenases/reductases (SDR) family.</text>
</comment>
<reference evidence="2" key="1">
    <citation type="submission" date="2016-03" db="EMBL/GenBank/DDBJ databases">
        <title>Microsymbionts genomes from the relict species Vavilovia formosa.</title>
        <authorList>
            <person name="Chirak E."/>
            <person name="Kimeklis A."/>
            <person name="Kopat V."/>
            <person name="Andronov E."/>
        </authorList>
    </citation>
    <scope>NUCLEOTIDE SEQUENCE [LARGE SCALE GENOMIC DNA]</scope>
    <source>
        <strain evidence="2">Vaf12</strain>
    </source>
</reference>
<accession>A0A154IBR5</accession>
<comment type="caution">
    <text evidence="2">The sequence shown here is derived from an EMBL/GenBank/DDBJ whole genome shotgun (WGS) entry which is preliminary data.</text>
</comment>
<dbReference type="EMBL" id="LVYU01000127">
    <property type="protein sequence ID" value="KZA98033.1"/>
    <property type="molecule type" value="Genomic_DNA"/>
</dbReference>
<dbReference type="InterPro" id="IPR036291">
    <property type="entry name" value="NAD(P)-bd_dom_sf"/>
</dbReference>
<gene>
    <name evidence="2" type="ORF">A4A59_28980</name>
</gene>
<dbReference type="InterPro" id="IPR050259">
    <property type="entry name" value="SDR"/>
</dbReference>
<dbReference type="RefSeq" id="WP_062944109.1">
    <property type="nucleotide sequence ID" value="NZ_CP171844.1"/>
</dbReference>